<proteinExistence type="predicted"/>
<protein>
    <submittedName>
        <fullName evidence="7">AhpC/TSA family antioxidant</fullName>
        <ecNumber evidence="7">1.11.1.15</ecNumber>
    </submittedName>
</protein>
<dbReference type="Gene3D" id="3.40.30.10">
    <property type="entry name" value="Glutaredoxin"/>
    <property type="match status" value="1"/>
</dbReference>
<feature type="signal peptide" evidence="5">
    <location>
        <begin position="1"/>
        <end position="19"/>
    </location>
</feature>
<keyword evidence="3" id="KW-1015">Disulfide bond</keyword>
<dbReference type="GO" id="GO:0017004">
    <property type="term" value="P:cytochrome complex assembly"/>
    <property type="evidence" value="ECO:0007669"/>
    <property type="project" value="UniProtKB-KW"/>
</dbReference>
<dbReference type="GO" id="GO:0030313">
    <property type="term" value="C:cell envelope"/>
    <property type="evidence" value="ECO:0007669"/>
    <property type="project" value="UniProtKB-SubCell"/>
</dbReference>
<dbReference type="AlphaFoldDB" id="G4CLW7"/>
<accession>G4CLW7</accession>
<dbReference type="EMBL" id="AGAZ01000002">
    <property type="protein sequence ID" value="EGZ51325.1"/>
    <property type="molecule type" value="Genomic_DNA"/>
</dbReference>
<evidence type="ECO:0000313" key="7">
    <source>
        <dbReference type="EMBL" id="EGZ51325.1"/>
    </source>
</evidence>
<dbReference type="STRING" id="1030841.HMPREF9370_0076"/>
<evidence type="ECO:0000256" key="1">
    <source>
        <dbReference type="ARBA" id="ARBA00004196"/>
    </source>
</evidence>
<gene>
    <name evidence="7" type="ORF">HMPREF9370_0076</name>
</gene>
<dbReference type="SUPFAM" id="SSF52833">
    <property type="entry name" value="Thioredoxin-like"/>
    <property type="match status" value="1"/>
</dbReference>
<dbReference type="Pfam" id="PF08534">
    <property type="entry name" value="Redoxin"/>
    <property type="match status" value="1"/>
</dbReference>
<dbReference type="InterPro" id="IPR050553">
    <property type="entry name" value="Thioredoxin_ResA/DsbE_sf"/>
</dbReference>
<keyword evidence="5" id="KW-0732">Signal</keyword>
<name>G4CLW7_9NEIS</name>
<evidence type="ECO:0000256" key="5">
    <source>
        <dbReference type="SAM" id="SignalP"/>
    </source>
</evidence>
<evidence type="ECO:0000256" key="2">
    <source>
        <dbReference type="ARBA" id="ARBA00022748"/>
    </source>
</evidence>
<dbReference type="EC" id="1.11.1.15" evidence="7"/>
<dbReference type="Proteomes" id="UP000005336">
    <property type="component" value="Unassembled WGS sequence"/>
</dbReference>
<dbReference type="InterPro" id="IPR017937">
    <property type="entry name" value="Thioredoxin_CS"/>
</dbReference>
<keyword evidence="2" id="KW-0201">Cytochrome c-type biogenesis</keyword>
<feature type="domain" description="Thioredoxin" evidence="6">
    <location>
        <begin position="6"/>
        <end position="154"/>
    </location>
</feature>
<dbReference type="HOGENOM" id="CLU_042529_11_1_4"/>
<dbReference type="InterPro" id="IPR013766">
    <property type="entry name" value="Thioredoxin_domain"/>
</dbReference>
<comment type="subcellular location">
    <subcellularLocation>
        <location evidence="1">Cell envelope</location>
    </subcellularLocation>
</comment>
<evidence type="ECO:0000256" key="3">
    <source>
        <dbReference type="ARBA" id="ARBA00023157"/>
    </source>
</evidence>
<reference evidence="7 8" key="1">
    <citation type="submission" date="2011-06" db="EMBL/GenBank/DDBJ databases">
        <authorList>
            <person name="Muzny D."/>
            <person name="Qin X."/>
            <person name="Deng J."/>
            <person name="Jiang H."/>
            <person name="Liu Y."/>
            <person name="Qu J."/>
            <person name="Song X.-Z."/>
            <person name="Zhang L."/>
            <person name="Thornton R."/>
            <person name="Coyle M."/>
            <person name="Francisco L."/>
            <person name="Jackson L."/>
            <person name="Javaid M."/>
            <person name="Korchina V."/>
            <person name="Kovar C."/>
            <person name="Mata R."/>
            <person name="Mathew T."/>
            <person name="Ngo R."/>
            <person name="Nguyen L."/>
            <person name="Nguyen N."/>
            <person name="Okwuonu G."/>
            <person name="Ongeri F."/>
            <person name="Pham C."/>
            <person name="Simmons D."/>
            <person name="Wilczek-Boney K."/>
            <person name="Hale W."/>
            <person name="Jakkamsetti A."/>
            <person name="Pham P."/>
            <person name="Ruth R."/>
            <person name="San Lucas F."/>
            <person name="Warren J."/>
            <person name="Zhang J."/>
            <person name="Zhao Z."/>
            <person name="Zhou C."/>
            <person name="Zhu D."/>
            <person name="Lee S."/>
            <person name="Bess C."/>
            <person name="Blankenburg K."/>
            <person name="Forbes L."/>
            <person name="Fu Q."/>
            <person name="Gubbala S."/>
            <person name="Hirani K."/>
            <person name="Jayaseelan J.C."/>
            <person name="Lara F."/>
            <person name="Munidasa M."/>
            <person name="Palculict T."/>
            <person name="Patil S."/>
            <person name="Pu L.-L."/>
            <person name="Saada N."/>
            <person name="Tang L."/>
            <person name="Weissenberger G."/>
            <person name="Zhu Y."/>
            <person name="Hemphill L."/>
            <person name="Shang Y."/>
            <person name="Youmans B."/>
            <person name="Ayvaz T."/>
            <person name="Ross M."/>
            <person name="Santibanez J."/>
            <person name="Aqrawi P."/>
            <person name="Gross S."/>
            <person name="Joshi V."/>
            <person name="Fowler G."/>
            <person name="Nazareth L."/>
            <person name="Reid J."/>
            <person name="Worley K."/>
            <person name="Petrosino J."/>
            <person name="Highlander S."/>
            <person name="Gibbs R."/>
        </authorList>
    </citation>
    <scope>NUCLEOTIDE SEQUENCE [LARGE SCALE GENOMIC DNA]</scope>
    <source>
        <strain evidence="7 8">9715</strain>
    </source>
</reference>
<comment type="caution">
    <text evidence="7">The sequence shown here is derived from an EMBL/GenBank/DDBJ whole genome shotgun (WGS) entry which is preliminary data.</text>
</comment>
<dbReference type="InterPro" id="IPR013740">
    <property type="entry name" value="Redoxin"/>
</dbReference>
<organism evidence="7 8">
    <name type="scientific">Neisseria wadsworthii 9715</name>
    <dbReference type="NCBI Taxonomy" id="1030841"/>
    <lineage>
        <taxon>Bacteria</taxon>
        <taxon>Pseudomonadati</taxon>
        <taxon>Pseudomonadota</taxon>
        <taxon>Betaproteobacteria</taxon>
        <taxon>Neisseriales</taxon>
        <taxon>Neisseriaceae</taxon>
        <taxon>Neisseria</taxon>
    </lineage>
</organism>
<dbReference type="PANTHER" id="PTHR42852">
    <property type="entry name" value="THIOL:DISULFIDE INTERCHANGE PROTEIN DSBE"/>
    <property type="match status" value="1"/>
</dbReference>
<evidence type="ECO:0000256" key="4">
    <source>
        <dbReference type="ARBA" id="ARBA00023284"/>
    </source>
</evidence>
<dbReference type="PATRIC" id="fig|1030841.3.peg.82"/>
<evidence type="ECO:0000259" key="6">
    <source>
        <dbReference type="PROSITE" id="PS51352"/>
    </source>
</evidence>
<keyword evidence="7" id="KW-0575">Peroxidase</keyword>
<dbReference type="PANTHER" id="PTHR42852:SF6">
    <property type="entry name" value="THIOL:DISULFIDE INTERCHANGE PROTEIN DSBE"/>
    <property type="match status" value="1"/>
</dbReference>
<dbReference type="CDD" id="cd02966">
    <property type="entry name" value="TlpA_like_family"/>
    <property type="match status" value="1"/>
</dbReference>
<sequence length="159" mass="17756">MMKKLMMLLAAVCAAQVPAADLQDWKSSKPQNFRALPGQVKVVNIWATWCAPCRKEMPAMSAWYQKQDKKKVSLVGVAIDKRESIGQFLQKTPVVYPVWHYSGNDSRAFMKTLGNQFGGVPYTVVYADKCDKRQNIAGEVNAAKLDEAVKAVRMQCKLG</sequence>
<evidence type="ECO:0000313" key="8">
    <source>
        <dbReference type="Proteomes" id="UP000005336"/>
    </source>
</evidence>
<keyword evidence="4" id="KW-0676">Redox-active center</keyword>
<dbReference type="GO" id="GO:0015036">
    <property type="term" value="F:disulfide oxidoreductase activity"/>
    <property type="evidence" value="ECO:0007669"/>
    <property type="project" value="UniProtKB-ARBA"/>
</dbReference>
<keyword evidence="7" id="KW-0560">Oxidoreductase</keyword>
<dbReference type="PROSITE" id="PS00194">
    <property type="entry name" value="THIOREDOXIN_1"/>
    <property type="match status" value="1"/>
</dbReference>
<keyword evidence="8" id="KW-1185">Reference proteome</keyword>
<dbReference type="InterPro" id="IPR036249">
    <property type="entry name" value="Thioredoxin-like_sf"/>
</dbReference>
<dbReference type="GO" id="GO:0004601">
    <property type="term" value="F:peroxidase activity"/>
    <property type="evidence" value="ECO:0007669"/>
    <property type="project" value="UniProtKB-KW"/>
</dbReference>
<dbReference type="PROSITE" id="PS51352">
    <property type="entry name" value="THIOREDOXIN_2"/>
    <property type="match status" value="1"/>
</dbReference>
<feature type="chain" id="PRO_5003462128" evidence="5">
    <location>
        <begin position="20"/>
        <end position="159"/>
    </location>
</feature>